<feature type="transmembrane region" description="Helical" evidence="1">
    <location>
        <begin position="12"/>
        <end position="32"/>
    </location>
</feature>
<organism evidence="2 3">
    <name type="scientific">Mucilaginibacter ginsenosidivorans</name>
    <dbReference type="NCBI Taxonomy" id="398053"/>
    <lineage>
        <taxon>Bacteria</taxon>
        <taxon>Pseudomonadati</taxon>
        <taxon>Bacteroidota</taxon>
        <taxon>Sphingobacteriia</taxon>
        <taxon>Sphingobacteriales</taxon>
        <taxon>Sphingobacteriaceae</taxon>
        <taxon>Mucilaginibacter</taxon>
    </lineage>
</organism>
<dbReference type="InterPro" id="IPR036465">
    <property type="entry name" value="vWFA_dom_sf"/>
</dbReference>
<dbReference type="Gene3D" id="3.40.50.410">
    <property type="entry name" value="von Willebrand factor, type A domain"/>
    <property type="match status" value="1"/>
</dbReference>
<protein>
    <submittedName>
        <fullName evidence="2">VWA domain-containing protein</fullName>
    </submittedName>
</protein>
<accession>A0A5B8V1I3</accession>
<dbReference type="EMBL" id="CP042436">
    <property type="protein sequence ID" value="QEC65290.1"/>
    <property type="molecule type" value="Genomic_DNA"/>
</dbReference>
<dbReference type="SUPFAM" id="SSF53300">
    <property type="entry name" value="vWA-like"/>
    <property type="match status" value="1"/>
</dbReference>
<dbReference type="PANTHER" id="PTHR37947:SF1">
    <property type="entry name" value="BLL2462 PROTEIN"/>
    <property type="match status" value="1"/>
</dbReference>
<evidence type="ECO:0000313" key="2">
    <source>
        <dbReference type="EMBL" id="QEC65290.1"/>
    </source>
</evidence>
<dbReference type="Proteomes" id="UP000321479">
    <property type="component" value="Chromosome"/>
</dbReference>
<reference evidence="2 3" key="1">
    <citation type="journal article" date="2017" name="Curr. Microbiol.">
        <title>Mucilaginibacter ginsenosidivorans sp. nov., Isolated from Soil of Ginseng Field.</title>
        <authorList>
            <person name="Kim M.M."/>
            <person name="Siddiqi M.Z."/>
            <person name="Im W.T."/>
        </authorList>
    </citation>
    <scope>NUCLEOTIDE SEQUENCE [LARGE SCALE GENOMIC DNA]</scope>
    <source>
        <strain evidence="2 3">Gsoil 3017</strain>
    </source>
</reference>
<dbReference type="PANTHER" id="PTHR37947">
    <property type="entry name" value="BLL2462 PROTEIN"/>
    <property type="match status" value="1"/>
</dbReference>
<gene>
    <name evidence="2" type="ORF">FRZ54_22865</name>
</gene>
<dbReference type="OrthoDB" id="9763076at2"/>
<sequence length="696" mass="77736">MQLLFSVTWGTVSGWWTPICLLLGLLYAWLLYRSPSGLAKKIRYALFAARTIAVFITSFLLIAPLVRSVSYTQQKPLVLIVQDNSQSIGTFKPGGFKPDQFVGELAKLKEQLGDKYDVREFNFSRDLKDSLSNKFDGKQTNISSALDKLNERFANQNIGALVLVTDGLYNQGSDPLYEAKNLKTSVYTVALGDTTARRDLLIGNVNYNKTAFLGNDFVIEVLAEAFQANGETIRLNVSEDGKQVANQNVEVNSDNFRKVIPLKLNADKKGIRKFTIDITPVKNELSVQNNSETIYVDVLDARQKILLLYDGPHPDISTIKQGIEVNKNYEVKTSLLTDAASLKLTDYSLVILYQCVSNGSGALQSFITKGKVPVWYMLGAQTDLPQFNNEQKAIQVYSNRNQVQEVFPMPASDFSLFTLSDSTRNKLSKLPPLIAPFGNYRTAGNDQLLLKQRIGEVPTPYPLLLFGDDNGRRIGVLTGEGLWRWSLAEYQSYGNHHATEELLGQCVQYLTANSNRQRFRVYPAKNVFDEGENIILNAELYNEALQLVNTPDIKINLKSDSGKNYSFLFTRSGQSYQLDAGTLPVGDYGYTASAKLGDQNLTANGRLTIKPLNLETRQTAADHKLLAALAQQSGGQMLQPSQVGQLADLIQKNENIKTVVYEDKHYSDLVGVKWIFVFIVALLSAEWFLRKREGEV</sequence>
<feature type="transmembrane region" description="Helical" evidence="1">
    <location>
        <begin position="44"/>
        <end position="66"/>
    </location>
</feature>
<keyword evidence="1" id="KW-1133">Transmembrane helix</keyword>
<name>A0A5B8V1I3_9SPHI</name>
<evidence type="ECO:0000313" key="3">
    <source>
        <dbReference type="Proteomes" id="UP000321479"/>
    </source>
</evidence>
<evidence type="ECO:0000256" key="1">
    <source>
        <dbReference type="SAM" id="Phobius"/>
    </source>
</evidence>
<dbReference type="RefSeq" id="WP_147034121.1">
    <property type="nucleotide sequence ID" value="NZ_CP042436.1"/>
</dbReference>
<proteinExistence type="predicted"/>
<dbReference type="AlphaFoldDB" id="A0A5B8V1I3"/>
<keyword evidence="3" id="KW-1185">Reference proteome</keyword>
<keyword evidence="1" id="KW-0472">Membrane</keyword>
<dbReference type="KEGG" id="mgin:FRZ54_22865"/>
<keyword evidence="1" id="KW-0812">Transmembrane</keyword>